<dbReference type="EMBL" id="JYIV01000025">
    <property type="protein sequence ID" value="KJL22603.1"/>
    <property type="molecule type" value="Genomic_DNA"/>
</dbReference>
<keyword evidence="1" id="KW-1133">Transmembrane helix</keyword>
<evidence type="ECO:0000256" key="1">
    <source>
        <dbReference type="SAM" id="Phobius"/>
    </source>
</evidence>
<evidence type="ECO:0000313" key="3">
    <source>
        <dbReference type="Proteomes" id="UP000033725"/>
    </source>
</evidence>
<name>A0A0F0KNZ1_9MICO</name>
<dbReference type="OrthoDB" id="5076471at2"/>
<accession>A0A0F0KNZ1</accession>
<reference evidence="2 3" key="1">
    <citation type="submission" date="2015-02" db="EMBL/GenBank/DDBJ databases">
        <title>Draft genome sequences of ten Microbacterium spp. with emphasis on heavy metal contaminated environments.</title>
        <authorList>
            <person name="Corretto E."/>
        </authorList>
    </citation>
    <scope>NUCLEOTIDE SEQUENCE [LARGE SCALE GENOMIC DNA]</scope>
    <source>
        <strain evidence="2 3">BEL163</strain>
    </source>
</reference>
<organism evidence="2 3">
    <name type="scientific">Microbacterium oxydans</name>
    <dbReference type="NCBI Taxonomy" id="82380"/>
    <lineage>
        <taxon>Bacteria</taxon>
        <taxon>Bacillati</taxon>
        <taxon>Actinomycetota</taxon>
        <taxon>Actinomycetes</taxon>
        <taxon>Micrococcales</taxon>
        <taxon>Microbacteriaceae</taxon>
        <taxon>Microbacterium</taxon>
    </lineage>
</organism>
<sequence length="123" mass="12996">MPSDPAPVPGVDRPVITALDIVRAVVLIVAVASLALWGFASWDLPWNIVIGVGAPVLVLLVWALFLSPRPVLRVHPFLRAAVELLIYVGVTIAWWSMGQALIGTAFALVAVVAGVLSGRRALA</sequence>
<feature type="transmembrane region" description="Helical" evidence="1">
    <location>
        <begin position="21"/>
        <end position="40"/>
    </location>
</feature>
<dbReference type="AlphaFoldDB" id="A0A0F0KNZ1"/>
<evidence type="ECO:0008006" key="4">
    <source>
        <dbReference type="Google" id="ProtNLM"/>
    </source>
</evidence>
<protein>
    <recommendedName>
        <fullName evidence="4">4-amino-4-deoxy-L-arabinose transferase</fullName>
    </recommendedName>
</protein>
<dbReference type="PATRIC" id="fig|82380.10.peg.1927"/>
<keyword evidence="1" id="KW-0472">Membrane</keyword>
<keyword evidence="1" id="KW-0812">Transmembrane</keyword>
<feature type="transmembrane region" description="Helical" evidence="1">
    <location>
        <begin position="46"/>
        <end position="65"/>
    </location>
</feature>
<gene>
    <name evidence="2" type="ORF">RN51_01917</name>
</gene>
<dbReference type="Proteomes" id="UP000033725">
    <property type="component" value="Unassembled WGS sequence"/>
</dbReference>
<dbReference type="RefSeq" id="WP_045263795.1">
    <property type="nucleotide sequence ID" value="NZ_JYIV01000025.1"/>
</dbReference>
<evidence type="ECO:0000313" key="2">
    <source>
        <dbReference type="EMBL" id="KJL22603.1"/>
    </source>
</evidence>
<proteinExistence type="predicted"/>
<dbReference type="InterPro" id="IPR021214">
    <property type="entry name" value="DUF2568"/>
</dbReference>
<feature type="transmembrane region" description="Helical" evidence="1">
    <location>
        <begin position="101"/>
        <end position="118"/>
    </location>
</feature>
<comment type="caution">
    <text evidence="2">The sequence shown here is derived from an EMBL/GenBank/DDBJ whole genome shotgun (WGS) entry which is preliminary data.</text>
</comment>
<dbReference type="Pfam" id="PF10823">
    <property type="entry name" value="DUF2568"/>
    <property type="match status" value="1"/>
</dbReference>